<feature type="compositionally biased region" description="Pro residues" evidence="6">
    <location>
        <begin position="737"/>
        <end position="746"/>
    </location>
</feature>
<feature type="compositionally biased region" description="Basic residues" evidence="6">
    <location>
        <begin position="274"/>
        <end position="285"/>
    </location>
</feature>
<gene>
    <name evidence="9" type="primary">LOC115619951</name>
</gene>
<dbReference type="PROSITE" id="PS50118">
    <property type="entry name" value="HMG_BOX_2"/>
    <property type="match status" value="1"/>
</dbReference>
<feature type="region of interest" description="Disordered" evidence="6">
    <location>
        <begin position="723"/>
        <end position="774"/>
    </location>
</feature>
<feature type="compositionally biased region" description="Low complexity" evidence="6">
    <location>
        <begin position="413"/>
        <end position="428"/>
    </location>
</feature>
<protein>
    <submittedName>
        <fullName evidence="9">Transcription factor SOX-15</fullName>
    </submittedName>
</protein>
<dbReference type="GO" id="GO:0030154">
    <property type="term" value="P:cell differentiation"/>
    <property type="evidence" value="ECO:0007669"/>
    <property type="project" value="TreeGrafter"/>
</dbReference>
<evidence type="ECO:0000256" key="6">
    <source>
        <dbReference type="SAM" id="MobiDB-lite"/>
    </source>
</evidence>
<evidence type="ECO:0000256" key="1">
    <source>
        <dbReference type="ARBA" id="ARBA00023015"/>
    </source>
</evidence>
<dbReference type="GO" id="GO:0005634">
    <property type="term" value="C:nucleus"/>
    <property type="evidence" value="ECO:0007669"/>
    <property type="project" value="UniProtKB-UniRule"/>
</dbReference>
<dbReference type="SUPFAM" id="SSF47095">
    <property type="entry name" value="HMG-box"/>
    <property type="match status" value="1"/>
</dbReference>
<feature type="domain" description="HMG box" evidence="7">
    <location>
        <begin position="207"/>
        <end position="275"/>
    </location>
</feature>
<organism evidence="8 9">
    <name type="scientific">Drosophila lebanonensis</name>
    <name type="common">Fruit fly</name>
    <name type="synonym">Scaptodrosophila lebanonensis</name>
    <dbReference type="NCBI Taxonomy" id="7225"/>
    <lineage>
        <taxon>Eukaryota</taxon>
        <taxon>Metazoa</taxon>
        <taxon>Ecdysozoa</taxon>
        <taxon>Arthropoda</taxon>
        <taxon>Hexapoda</taxon>
        <taxon>Insecta</taxon>
        <taxon>Pterygota</taxon>
        <taxon>Neoptera</taxon>
        <taxon>Endopterygota</taxon>
        <taxon>Diptera</taxon>
        <taxon>Brachycera</taxon>
        <taxon>Muscomorpha</taxon>
        <taxon>Ephydroidea</taxon>
        <taxon>Drosophilidae</taxon>
        <taxon>Scaptodrosophila</taxon>
    </lineage>
</organism>
<reference evidence="9" key="1">
    <citation type="submission" date="2025-08" db="UniProtKB">
        <authorList>
            <consortium name="RefSeq"/>
        </authorList>
    </citation>
    <scope>IDENTIFICATION</scope>
    <source>
        <strain evidence="9">11010-0011.00</strain>
        <tissue evidence="9">Whole body</tissue>
    </source>
</reference>
<dbReference type="PANTHER" id="PTHR10270:SF317">
    <property type="entry name" value="TRANSCRIPTION FACTOR SOX-15-RELATED"/>
    <property type="match status" value="1"/>
</dbReference>
<keyword evidence="3" id="KW-0804">Transcription</keyword>
<sequence length="813" mass="88152">MEPSYDHEHPHHLLTNYNTKKYSHLSRTPEYSHSTGSDYPEHGYLADMRMLQDSTNDGNGIYHVRQGSEHSSPSLHSPAIQNASSYDNEHSMVDAAHSVHSHSPMVSSAYVGTGASLISTNIPLLGGGTSVLNKFLSHPSMVSVGMSPSGMDDCPSPIEPSMWSYDYKGDICAPNCGGYMDRHKGMPNDLKYRPGGNQSKSAKESRIRRPMNAFMVWAKIERKKLADENPDLHNADLSKMLGKKWRSLTPQDRRPYVEEAERLRVIHMTEHPNYKYRPRRRKQSKLRTMQPGGKEQNETPTNGSVNAKSTPKLSTSPLATTGSYNTPTDESTCTSTHMSTQNSGSIYEQPLKPTYSPSSVECYSNPDTTEQIESLAASCQPAGLDSYDSSLLLKKLTKPNNATSRANKPRQQSATSANNSSSTGTAKTANEKQAKADEKSKTQPGLYSSYPLAPTSVAVVAGRGMYVTCNNRGLLDHGHSVKGTFYPPVSAVEEDASSSAAAAAAMRSNMSSNSALHCVTVTSNSMTLTPAPSIQRPLEELNNYTVPDNCNSLRISMNDLSNSDYLTTGNVYGMQYEDFLRYQSNEVEYAPVHCESSMSEQHKDPNNGGSQKCVKYPDTNHNYDDYEAYNNAMALSAPSASGASYYTQLPYSLAPGGACAPTGLTAFPLQLAVPFQQTGGAGGAAAYAHAHAHAQPMQTSYLHYNNYSLATTSGYDTNGASTHLVQQQQQQQQPLLAPTPTPPPPHSHSHTQAQGVASGATPSSSPMHPHHFSANGTIAASGVAVASEMIFEQRKDDEISNILAGVRKTCYSN</sequence>
<feature type="compositionally biased region" description="Polar residues" evidence="6">
    <location>
        <begin position="355"/>
        <end position="365"/>
    </location>
</feature>
<dbReference type="GeneID" id="115619951"/>
<keyword evidence="4 5" id="KW-0539">Nucleus</keyword>
<accession>A0A6J2T0Q2</accession>
<feature type="region of interest" description="Disordered" evidence="6">
    <location>
        <begin position="398"/>
        <end position="448"/>
    </location>
</feature>
<dbReference type="RefSeq" id="XP_030368840.1">
    <property type="nucleotide sequence ID" value="XM_030512980.1"/>
</dbReference>
<dbReference type="FunFam" id="1.10.30.10:FF:000008">
    <property type="entry name" value="transcription factor SOX-7"/>
    <property type="match status" value="1"/>
</dbReference>
<evidence type="ECO:0000256" key="3">
    <source>
        <dbReference type="ARBA" id="ARBA00023163"/>
    </source>
</evidence>
<evidence type="ECO:0000313" key="9">
    <source>
        <dbReference type="RefSeq" id="XP_030368840.1"/>
    </source>
</evidence>
<evidence type="ECO:0000256" key="5">
    <source>
        <dbReference type="PROSITE-ProRule" id="PRU00267"/>
    </source>
</evidence>
<feature type="compositionally biased region" description="Low complexity" evidence="6">
    <location>
        <begin position="723"/>
        <end position="736"/>
    </location>
</feature>
<feature type="region of interest" description="Disordered" evidence="6">
    <location>
        <begin position="270"/>
        <end position="365"/>
    </location>
</feature>
<dbReference type="Pfam" id="PF00505">
    <property type="entry name" value="HMG_box"/>
    <property type="match status" value="1"/>
</dbReference>
<feature type="compositionally biased region" description="Polar residues" evidence="6">
    <location>
        <begin position="398"/>
        <end position="412"/>
    </location>
</feature>
<feature type="compositionally biased region" description="Basic and acidic residues" evidence="6">
    <location>
        <begin position="429"/>
        <end position="441"/>
    </location>
</feature>
<dbReference type="GO" id="GO:0001228">
    <property type="term" value="F:DNA-binding transcription activator activity, RNA polymerase II-specific"/>
    <property type="evidence" value="ECO:0007669"/>
    <property type="project" value="TreeGrafter"/>
</dbReference>
<keyword evidence="2 5" id="KW-0238">DNA-binding</keyword>
<dbReference type="AlphaFoldDB" id="A0A6J2T0Q2"/>
<dbReference type="Proteomes" id="UP000504634">
    <property type="component" value="Unplaced"/>
</dbReference>
<dbReference type="InterPro" id="IPR050140">
    <property type="entry name" value="SRY-related_HMG-box_TF-like"/>
</dbReference>
<evidence type="ECO:0000256" key="4">
    <source>
        <dbReference type="ARBA" id="ARBA00023242"/>
    </source>
</evidence>
<evidence type="ECO:0000256" key="2">
    <source>
        <dbReference type="ARBA" id="ARBA00023125"/>
    </source>
</evidence>
<evidence type="ECO:0000259" key="7">
    <source>
        <dbReference type="PROSITE" id="PS50118"/>
    </source>
</evidence>
<keyword evidence="8" id="KW-1185">Reference proteome</keyword>
<feature type="DNA-binding region" description="HMG box" evidence="5">
    <location>
        <begin position="207"/>
        <end position="275"/>
    </location>
</feature>
<feature type="compositionally biased region" description="Polar residues" evidence="6">
    <location>
        <begin position="298"/>
        <end position="346"/>
    </location>
</feature>
<dbReference type="CDD" id="cd22032">
    <property type="entry name" value="HMG-box_SoxF"/>
    <property type="match status" value="1"/>
</dbReference>
<evidence type="ECO:0000313" key="8">
    <source>
        <dbReference type="Proteomes" id="UP000504634"/>
    </source>
</evidence>
<dbReference type="SMART" id="SM00398">
    <property type="entry name" value="HMG"/>
    <property type="match status" value="1"/>
</dbReference>
<dbReference type="CTD" id="6665"/>
<dbReference type="InterPro" id="IPR009071">
    <property type="entry name" value="HMG_box_dom"/>
</dbReference>
<feature type="region of interest" description="Disordered" evidence="6">
    <location>
        <begin position="187"/>
        <end position="207"/>
    </location>
</feature>
<dbReference type="Gene3D" id="1.10.30.10">
    <property type="entry name" value="High mobility group box domain"/>
    <property type="match status" value="1"/>
</dbReference>
<keyword evidence="1" id="KW-0805">Transcription regulation</keyword>
<proteinExistence type="predicted"/>
<dbReference type="OrthoDB" id="6247875at2759"/>
<dbReference type="PANTHER" id="PTHR10270">
    <property type="entry name" value="SOX TRANSCRIPTION FACTOR"/>
    <property type="match status" value="1"/>
</dbReference>
<dbReference type="GO" id="GO:0000978">
    <property type="term" value="F:RNA polymerase II cis-regulatory region sequence-specific DNA binding"/>
    <property type="evidence" value="ECO:0007669"/>
    <property type="project" value="TreeGrafter"/>
</dbReference>
<dbReference type="InterPro" id="IPR036910">
    <property type="entry name" value="HMG_box_dom_sf"/>
</dbReference>
<name>A0A6J2T0Q2_DROLE</name>